<dbReference type="PANTHER" id="PTHR31875:SF26">
    <property type="entry name" value="PROTEIN DEHYDRATION-INDUCED 19-RELATED"/>
    <property type="match status" value="1"/>
</dbReference>
<gene>
    <name evidence="4" type="ORF">M6B38_222150</name>
</gene>
<feature type="domain" description="Di19 zinc-binding" evidence="2">
    <location>
        <begin position="43"/>
        <end position="95"/>
    </location>
</feature>
<evidence type="ECO:0000313" key="5">
    <source>
        <dbReference type="Proteomes" id="UP001140949"/>
    </source>
</evidence>
<sequence length="231" mass="26271">MESDSWSRFSSNSRRHQSTLQSRFDMYLGFEDMEGEEDESRAEFVCPFCIEEFDMVSLCCHINEEHPVEAKNGVCPVCTARVGMDLVGHITMQHGNFFKISFYPRLMRPIYFTRVRRGSSGSHSTLSFLRKELRDGNLQSLLGGPSYMVAPPNAAPDPLLSSFITNLPVPDLSKDVQPEISDEGDVVNRPSHEKEIERIEPALSEKDQEERSRRCEFAQGLLLSTIFDDIL</sequence>
<dbReference type="Proteomes" id="UP001140949">
    <property type="component" value="Unassembled WGS sequence"/>
</dbReference>
<evidence type="ECO:0000313" key="4">
    <source>
        <dbReference type="EMBL" id="KAJ6796146.1"/>
    </source>
</evidence>
<proteinExistence type="inferred from homology"/>
<evidence type="ECO:0000259" key="2">
    <source>
        <dbReference type="Pfam" id="PF05605"/>
    </source>
</evidence>
<dbReference type="EMBL" id="JANAVB010041419">
    <property type="protein sequence ID" value="KAJ6796146.1"/>
    <property type="molecule type" value="Genomic_DNA"/>
</dbReference>
<dbReference type="InterPro" id="IPR033347">
    <property type="entry name" value="Di19"/>
</dbReference>
<reference evidence="4" key="1">
    <citation type="journal article" date="2023" name="GigaByte">
        <title>Genome assembly of the bearded iris, Iris pallida Lam.</title>
        <authorList>
            <person name="Bruccoleri R.E."/>
            <person name="Oakeley E.J."/>
            <person name="Faust A.M.E."/>
            <person name="Altorfer M."/>
            <person name="Dessus-Babus S."/>
            <person name="Burckhardt D."/>
            <person name="Oertli M."/>
            <person name="Naumann U."/>
            <person name="Petersen F."/>
            <person name="Wong J."/>
        </authorList>
    </citation>
    <scope>NUCLEOTIDE SEQUENCE</scope>
    <source>
        <strain evidence="4">GSM-AAB239-AS_SAM_17_03QT</strain>
    </source>
</reference>
<dbReference type="InterPro" id="IPR027935">
    <property type="entry name" value="Di19_C"/>
</dbReference>
<dbReference type="PANTHER" id="PTHR31875">
    <property type="entry name" value="PROTEIN DEHYDRATION-INDUCED 19"/>
    <property type="match status" value="1"/>
</dbReference>
<accession>A0AAX6DWL4</accession>
<comment type="similarity">
    <text evidence="1">Belongs to the Di19 family.</text>
</comment>
<dbReference type="InterPro" id="IPR008598">
    <property type="entry name" value="Di19_Zn-bd"/>
</dbReference>
<evidence type="ECO:0000259" key="3">
    <source>
        <dbReference type="Pfam" id="PF14571"/>
    </source>
</evidence>
<dbReference type="AlphaFoldDB" id="A0AAX6DWL4"/>
<comment type="caution">
    <text evidence="4">The sequence shown here is derived from an EMBL/GenBank/DDBJ whole genome shotgun (WGS) entry which is preliminary data.</text>
</comment>
<keyword evidence="5" id="KW-1185">Reference proteome</keyword>
<dbReference type="Pfam" id="PF05605">
    <property type="entry name" value="zf-Di19"/>
    <property type="match status" value="1"/>
</dbReference>
<reference evidence="4" key="2">
    <citation type="submission" date="2023-04" db="EMBL/GenBank/DDBJ databases">
        <authorList>
            <person name="Bruccoleri R.E."/>
            <person name="Oakeley E.J."/>
            <person name="Faust A.-M."/>
            <person name="Dessus-Babus S."/>
            <person name="Altorfer M."/>
            <person name="Burckhardt D."/>
            <person name="Oertli M."/>
            <person name="Naumann U."/>
            <person name="Petersen F."/>
            <person name="Wong J."/>
        </authorList>
    </citation>
    <scope>NUCLEOTIDE SEQUENCE</scope>
    <source>
        <strain evidence="4">GSM-AAB239-AS_SAM_17_03QT</strain>
        <tissue evidence="4">Leaf</tissue>
    </source>
</reference>
<feature type="domain" description="Di19 C-terminal" evidence="3">
    <location>
        <begin position="126"/>
        <end position="226"/>
    </location>
</feature>
<evidence type="ECO:0000256" key="1">
    <source>
        <dbReference type="ARBA" id="ARBA00007109"/>
    </source>
</evidence>
<dbReference type="Pfam" id="PF14571">
    <property type="entry name" value="Di19_C"/>
    <property type="match status" value="1"/>
</dbReference>
<protein>
    <submittedName>
        <fullName evidence="4">Protein DEHYDRATION-INDUCED 19-like protein 2-like</fullName>
    </submittedName>
</protein>
<organism evidence="4 5">
    <name type="scientific">Iris pallida</name>
    <name type="common">Sweet iris</name>
    <dbReference type="NCBI Taxonomy" id="29817"/>
    <lineage>
        <taxon>Eukaryota</taxon>
        <taxon>Viridiplantae</taxon>
        <taxon>Streptophyta</taxon>
        <taxon>Embryophyta</taxon>
        <taxon>Tracheophyta</taxon>
        <taxon>Spermatophyta</taxon>
        <taxon>Magnoliopsida</taxon>
        <taxon>Liliopsida</taxon>
        <taxon>Asparagales</taxon>
        <taxon>Iridaceae</taxon>
        <taxon>Iridoideae</taxon>
        <taxon>Irideae</taxon>
        <taxon>Iris</taxon>
    </lineage>
</organism>
<name>A0AAX6DWL4_IRIPA</name>